<protein>
    <submittedName>
        <fullName evidence="2">Uncharacterized protein</fullName>
    </submittedName>
</protein>
<sequence length="167" mass="18995">MHLIIIQFILLISFYNCYLIDVGSNIELNLENYNKDDSVNNKQQMDSDNNKTEHILKQYNETNNNETSILKCNLGTKMLVGGIVPFNCTTQKYCFRFTTKVNIIDNAKIITYGCNEFADIACIPLNNKCGEAKFENNEGELCCCNTDYCNFATGMKNNLLLILLLLS</sequence>
<comment type="caution">
    <text evidence="2">The sequence shown here is derived from an EMBL/GenBank/DDBJ whole genome shotgun (WGS) entry which is preliminary data.</text>
</comment>
<feature type="signal peptide" evidence="1">
    <location>
        <begin position="1"/>
        <end position="19"/>
    </location>
</feature>
<evidence type="ECO:0000313" key="3">
    <source>
        <dbReference type="Proteomes" id="UP000605970"/>
    </source>
</evidence>
<keyword evidence="1" id="KW-0732">Signal</keyword>
<dbReference type="Proteomes" id="UP000605970">
    <property type="component" value="Unassembled WGS sequence"/>
</dbReference>
<proteinExistence type="predicted"/>
<gene>
    <name evidence="2" type="ORF">Mgra_00003036</name>
</gene>
<name>A0A8S9ZW77_9BILA</name>
<reference evidence="2" key="1">
    <citation type="journal article" date="2020" name="Ecol. Evol.">
        <title>Genome structure and content of the rice root-knot nematode (Meloidogyne graminicola).</title>
        <authorList>
            <person name="Phan N.T."/>
            <person name="Danchin E.G.J."/>
            <person name="Klopp C."/>
            <person name="Perfus-Barbeoch L."/>
            <person name="Kozlowski D.K."/>
            <person name="Koutsovoulos G.D."/>
            <person name="Lopez-Roques C."/>
            <person name="Bouchez O."/>
            <person name="Zahm M."/>
            <person name="Besnard G."/>
            <person name="Bellafiore S."/>
        </authorList>
    </citation>
    <scope>NUCLEOTIDE SEQUENCE</scope>
    <source>
        <strain evidence="2">VN-18</strain>
    </source>
</reference>
<dbReference type="SUPFAM" id="SSF57302">
    <property type="entry name" value="Snake toxin-like"/>
    <property type="match status" value="1"/>
</dbReference>
<dbReference type="EMBL" id="JABEBT010000019">
    <property type="protein sequence ID" value="KAF7637520.1"/>
    <property type="molecule type" value="Genomic_DNA"/>
</dbReference>
<dbReference type="InterPro" id="IPR045860">
    <property type="entry name" value="Snake_toxin-like_sf"/>
</dbReference>
<accession>A0A8S9ZW77</accession>
<organism evidence="2 3">
    <name type="scientific">Meloidogyne graminicola</name>
    <dbReference type="NCBI Taxonomy" id="189291"/>
    <lineage>
        <taxon>Eukaryota</taxon>
        <taxon>Metazoa</taxon>
        <taxon>Ecdysozoa</taxon>
        <taxon>Nematoda</taxon>
        <taxon>Chromadorea</taxon>
        <taxon>Rhabditida</taxon>
        <taxon>Tylenchina</taxon>
        <taxon>Tylenchomorpha</taxon>
        <taxon>Tylenchoidea</taxon>
        <taxon>Meloidogynidae</taxon>
        <taxon>Meloidogyninae</taxon>
        <taxon>Meloidogyne</taxon>
    </lineage>
</organism>
<evidence type="ECO:0000313" key="2">
    <source>
        <dbReference type="EMBL" id="KAF7637520.1"/>
    </source>
</evidence>
<keyword evidence="3" id="KW-1185">Reference proteome</keyword>
<dbReference type="AlphaFoldDB" id="A0A8S9ZW77"/>
<feature type="chain" id="PRO_5035890604" evidence="1">
    <location>
        <begin position="20"/>
        <end position="167"/>
    </location>
</feature>
<evidence type="ECO:0000256" key="1">
    <source>
        <dbReference type="SAM" id="SignalP"/>
    </source>
</evidence>